<evidence type="ECO:0000256" key="9">
    <source>
        <dbReference type="ARBA" id="ARBA00023157"/>
    </source>
</evidence>
<feature type="transmembrane region" description="Helical" evidence="13">
    <location>
        <begin position="236"/>
        <end position="254"/>
    </location>
</feature>
<evidence type="ECO:0000256" key="4">
    <source>
        <dbReference type="ARBA" id="ARBA00022692"/>
    </source>
</evidence>
<keyword evidence="8 13" id="KW-0472">Membrane</keyword>
<keyword evidence="2" id="KW-1003">Cell membrane</keyword>
<keyword evidence="6 13" id="KW-1133">Transmembrane helix</keyword>
<gene>
    <name evidence="16" type="primary">LOC115814911</name>
</gene>
<dbReference type="InterPro" id="IPR017452">
    <property type="entry name" value="GPCR_Rhodpsn_7TM"/>
</dbReference>
<comment type="subcellular location">
    <subcellularLocation>
        <location evidence="1">Cell membrane</location>
        <topology evidence="1">Multi-pass membrane protein</topology>
    </subcellularLocation>
</comment>
<dbReference type="GO" id="GO:0005886">
    <property type="term" value="C:plasma membrane"/>
    <property type="evidence" value="ECO:0007669"/>
    <property type="project" value="UniProtKB-SubCell"/>
</dbReference>
<dbReference type="PROSITE" id="PS50262">
    <property type="entry name" value="G_PROTEIN_RECEP_F1_2"/>
    <property type="match status" value="1"/>
</dbReference>
<feature type="transmembrane region" description="Helical" evidence="13">
    <location>
        <begin position="142"/>
        <end position="165"/>
    </location>
</feature>
<evidence type="ECO:0000256" key="13">
    <source>
        <dbReference type="SAM" id="Phobius"/>
    </source>
</evidence>
<keyword evidence="10" id="KW-0675">Receptor</keyword>
<reference evidence="16" key="1">
    <citation type="submission" date="2025-08" db="UniProtKB">
        <authorList>
            <consortium name="RefSeq"/>
        </authorList>
    </citation>
    <scope>IDENTIFICATION</scope>
</reference>
<evidence type="ECO:0000256" key="3">
    <source>
        <dbReference type="ARBA" id="ARBA00022606"/>
    </source>
</evidence>
<evidence type="ECO:0000256" key="2">
    <source>
        <dbReference type="ARBA" id="ARBA00022475"/>
    </source>
</evidence>
<dbReference type="OrthoDB" id="6144443at2759"/>
<keyword evidence="15" id="KW-1185">Reference proteome</keyword>
<keyword evidence="4 13" id="KW-0812">Transmembrane</keyword>
<keyword evidence="9" id="KW-1015">Disulfide bond</keyword>
<evidence type="ECO:0000256" key="5">
    <source>
        <dbReference type="ARBA" id="ARBA00022725"/>
    </source>
</evidence>
<evidence type="ECO:0000313" key="15">
    <source>
        <dbReference type="Proteomes" id="UP000504632"/>
    </source>
</evidence>
<dbReference type="GO" id="GO:0004930">
    <property type="term" value="F:G protein-coupled receptor activity"/>
    <property type="evidence" value="ECO:0007669"/>
    <property type="project" value="UniProtKB-KW"/>
</dbReference>
<dbReference type="InterPro" id="IPR000725">
    <property type="entry name" value="Olfact_rcpt"/>
</dbReference>
<accession>A0A6J2VP03</accession>
<evidence type="ECO:0000256" key="6">
    <source>
        <dbReference type="ARBA" id="ARBA00022989"/>
    </source>
</evidence>
<dbReference type="InParanoid" id="A0A6J2VP03"/>
<dbReference type="AlphaFoldDB" id="A0A6J2VP03"/>
<dbReference type="InterPro" id="IPR000276">
    <property type="entry name" value="GPCR_Rhodpsn"/>
</dbReference>
<evidence type="ECO:0000256" key="7">
    <source>
        <dbReference type="ARBA" id="ARBA00023040"/>
    </source>
</evidence>
<feature type="transmembrane region" description="Helical" evidence="13">
    <location>
        <begin position="103"/>
        <end position="121"/>
    </location>
</feature>
<dbReference type="Proteomes" id="UP000504632">
    <property type="component" value="Chromosome 6"/>
</dbReference>
<dbReference type="PANTHER" id="PTHR24242:SF359">
    <property type="entry name" value="ODORANT RECEPTOR-RELATED"/>
    <property type="match status" value="1"/>
</dbReference>
<feature type="transmembrane region" description="Helical" evidence="13">
    <location>
        <begin position="199"/>
        <end position="224"/>
    </location>
</feature>
<feature type="transmembrane region" description="Helical" evidence="13">
    <location>
        <begin position="274"/>
        <end position="294"/>
    </location>
</feature>
<sequence length="315" mass="35718">MFNSSITTVTEFIILGFPGLLPQYHGPVGALLFLIYLMLATGNVFIVMFVASERSLQKPTYLIFCNLAMSDLAFGTVTLPKVIARYWLSDRIISYSACFTQMFFVHFLGANNSLLMSLLALDRFIAICNPLRYPSLITNRSILKLCTISWVFTVVCMVVIVNGALSMPYCGPNIITQCYCDHTSITKLACADITRVKTFAFGIAMFVLMGPFTFIIFSYIFIIASVSKISSSEGRYKTFSTCSPQLMIICLYYLPRCVVYIYDMSVEINANIRIMLIMWYSLFPSVVNPVIYCFRTKEIKDILKRKIKTRLIAIK</sequence>
<evidence type="ECO:0000256" key="8">
    <source>
        <dbReference type="ARBA" id="ARBA00023136"/>
    </source>
</evidence>
<dbReference type="RefSeq" id="XP_030633743.1">
    <property type="nucleotide sequence ID" value="XM_030777883.1"/>
</dbReference>
<evidence type="ECO:0000256" key="11">
    <source>
        <dbReference type="ARBA" id="ARBA00023180"/>
    </source>
</evidence>
<protein>
    <submittedName>
        <fullName evidence="16">Olfactory receptor 2AT4-like</fullName>
    </submittedName>
</protein>
<evidence type="ECO:0000256" key="1">
    <source>
        <dbReference type="ARBA" id="ARBA00004651"/>
    </source>
</evidence>
<dbReference type="Pfam" id="PF13853">
    <property type="entry name" value="7tm_4"/>
    <property type="match status" value="1"/>
</dbReference>
<evidence type="ECO:0000313" key="16">
    <source>
        <dbReference type="RefSeq" id="XP_030633743.1"/>
    </source>
</evidence>
<keyword evidence="11" id="KW-0325">Glycoprotein</keyword>
<evidence type="ECO:0000256" key="10">
    <source>
        <dbReference type="ARBA" id="ARBA00023170"/>
    </source>
</evidence>
<feature type="transmembrane region" description="Helical" evidence="13">
    <location>
        <begin position="61"/>
        <end position="83"/>
    </location>
</feature>
<dbReference type="PRINTS" id="PR00245">
    <property type="entry name" value="OLFACTORYR"/>
</dbReference>
<keyword evidence="12" id="KW-0807">Transducer</keyword>
<name>A0A6J2VP03_CHACN</name>
<dbReference type="PRINTS" id="PR00237">
    <property type="entry name" value="GPCRRHODOPSN"/>
</dbReference>
<feature type="domain" description="G-protein coupled receptors family 1 profile" evidence="14">
    <location>
        <begin position="42"/>
        <end position="292"/>
    </location>
</feature>
<dbReference type="PANTHER" id="PTHR24242">
    <property type="entry name" value="G-PROTEIN COUPLED RECEPTOR"/>
    <property type="match status" value="1"/>
</dbReference>
<dbReference type="GO" id="GO:0004984">
    <property type="term" value="F:olfactory receptor activity"/>
    <property type="evidence" value="ECO:0007669"/>
    <property type="project" value="InterPro"/>
</dbReference>
<keyword evidence="5" id="KW-0552">Olfaction</keyword>
<dbReference type="InterPro" id="IPR050939">
    <property type="entry name" value="Olfactory_GPCR1"/>
</dbReference>
<evidence type="ECO:0000259" key="14">
    <source>
        <dbReference type="PROSITE" id="PS50262"/>
    </source>
</evidence>
<dbReference type="Gene3D" id="1.20.1070.10">
    <property type="entry name" value="Rhodopsin 7-helix transmembrane proteins"/>
    <property type="match status" value="1"/>
</dbReference>
<evidence type="ECO:0000256" key="12">
    <source>
        <dbReference type="ARBA" id="ARBA00023224"/>
    </source>
</evidence>
<keyword evidence="7" id="KW-0297">G-protein coupled receptor</keyword>
<keyword evidence="3" id="KW-0716">Sensory transduction</keyword>
<organism evidence="15 16">
    <name type="scientific">Chanos chanos</name>
    <name type="common">Milkfish</name>
    <name type="synonym">Mugil chanos</name>
    <dbReference type="NCBI Taxonomy" id="29144"/>
    <lineage>
        <taxon>Eukaryota</taxon>
        <taxon>Metazoa</taxon>
        <taxon>Chordata</taxon>
        <taxon>Craniata</taxon>
        <taxon>Vertebrata</taxon>
        <taxon>Euteleostomi</taxon>
        <taxon>Actinopterygii</taxon>
        <taxon>Neopterygii</taxon>
        <taxon>Teleostei</taxon>
        <taxon>Ostariophysi</taxon>
        <taxon>Gonorynchiformes</taxon>
        <taxon>Chanidae</taxon>
        <taxon>Chanos</taxon>
    </lineage>
</organism>
<dbReference type="GeneID" id="115814911"/>
<proteinExistence type="predicted"/>
<dbReference type="FunFam" id="1.20.1070.10:FF:000024">
    <property type="entry name" value="Olfactory receptor"/>
    <property type="match status" value="1"/>
</dbReference>
<dbReference type="SUPFAM" id="SSF81321">
    <property type="entry name" value="Family A G protein-coupled receptor-like"/>
    <property type="match status" value="1"/>
</dbReference>
<feature type="transmembrane region" description="Helical" evidence="13">
    <location>
        <begin position="28"/>
        <end position="49"/>
    </location>
</feature>